<dbReference type="RefSeq" id="WP_044331881.1">
    <property type="nucleotide sequence ID" value="NZ_CP010836.1"/>
</dbReference>
<organism evidence="1 2">
    <name type="scientific">Sphingomonas hengshuiensis</name>
    <dbReference type="NCBI Taxonomy" id="1609977"/>
    <lineage>
        <taxon>Bacteria</taxon>
        <taxon>Pseudomonadati</taxon>
        <taxon>Pseudomonadota</taxon>
        <taxon>Alphaproteobacteria</taxon>
        <taxon>Sphingomonadales</taxon>
        <taxon>Sphingomonadaceae</taxon>
        <taxon>Sphingomonas</taxon>
    </lineage>
</organism>
<dbReference type="OrthoDB" id="8970529at2"/>
<reference evidence="1 2" key="1">
    <citation type="journal article" date="2015" name="Int. J. Syst. Evol. Microbiol.">
        <title>Sphingomonas hengshuiensis sp. nov., isolated from lake wetland.</title>
        <authorList>
            <person name="Wei S."/>
            <person name="Wang T."/>
            <person name="Liu H."/>
            <person name="Zhang C."/>
            <person name="Guo J."/>
            <person name="Wang Q."/>
            <person name="Liang K."/>
            <person name="Zhang Z."/>
        </authorList>
    </citation>
    <scope>NUCLEOTIDE SEQUENCE [LARGE SCALE GENOMIC DNA]</scope>
    <source>
        <strain evidence="1 2">WHSC-8</strain>
    </source>
</reference>
<gene>
    <name evidence="1" type="ORF">TS85_09705</name>
</gene>
<reference evidence="1 2" key="2">
    <citation type="submission" date="2015-02" db="EMBL/GenBank/DDBJ databases">
        <title>The complete genome of Sphingomonas hengshuiensis sp. WHSC-8 isolated from soil of Hengshui Lake.</title>
        <authorList>
            <person name="Wei S."/>
            <person name="Guo J."/>
            <person name="Su C."/>
            <person name="Wu R."/>
            <person name="Zhang Z."/>
            <person name="Liang K."/>
            <person name="Li H."/>
            <person name="Wang T."/>
            <person name="Liu H."/>
            <person name="Zhang C."/>
            <person name="Li Z."/>
            <person name="Wang Q."/>
            <person name="Meng J."/>
        </authorList>
    </citation>
    <scope>NUCLEOTIDE SEQUENCE [LARGE SCALE GENOMIC DNA]</scope>
    <source>
        <strain evidence="1 2">WHSC-8</strain>
    </source>
</reference>
<protein>
    <submittedName>
        <fullName evidence="1">Uncharacterized protein</fullName>
    </submittedName>
</protein>
<evidence type="ECO:0000313" key="1">
    <source>
        <dbReference type="EMBL" id="AJP71997.1"/>
    </source>
</evidence>
<proteinExistence type="predicted"/>
<keyword evidence="2" id="KW-1185">Reference proteome</keyword>
<dbReference type="EMBL" id="CP010836">
    <property type="protein sequence ID" value="AJP71997.1"/>
    <property type="molecule type" value="Genomic_DNA"/>
</dbReference>
<accession>A0A7U4LF06</accession>
<sequence length="135" mass="14855">MGFFDWFKRRVQPPAEAAPPPAPEVLEPDTPWRVGCGDDDVWMIDPEGVRRSVALADLFAIAIEASDTGTAGLDVWWLFYGEDEDLAFSAPLGAAGQAAMVARLSTLPGFRHDRLAEATESSDVDTFVLWQRPFD</sequence>
<dbReference type="KEGG" id="sphi:TS85_09705"/>
<dbReference type="AlphaFoldDB" id="A0A7U4LF06"/>
<evidence type="ECO:0000313" key="2">
    <source>
        <dbReference type="Proteomes" id="UP000032300"/>
    </source>
</evidence>
<dbReference type="Proteomes" id="UP000032300">
    <property type="component" value="Chromosome"/>
</dbReference>
<name>A0A7U4LF06_9SPHN</name>